<dbReference type="EMBL" id="ANAH02000072">
    <property type="protein sequence ID" value="EPX55355.1"/>
    <property type="molecule type" value="Genomic_DNA"/>
</dbReference>
<organism evidence="2 3">
    <name type="scientific">Cystobacter fuscus (strain ATCC 25194 / DSM 2262 / NBRC 100088 / M29)</name>
    <dbReference type="NCBI Taxonomy" id="1242864"/>
    <lineage>
        <taxon>Bacteria</taxon>
        <taxon>Pseudomonadati</taxon>
        <taxon>Myxococcota</taxon>
        <taxon>Myxococcia</taxon>
        <taxon>Myxococcales</taxon>
        <taxon>Cystobacterineae</taxon>
        <taxon>Archangiaceae</taxon>
        <taxon>Cystobacter</taxon>
    </lineage>
</organism>
<dbReference type="RefSeq" id="WP_002631734.1">
    <property type="nucleotide sequence ID" value="NZ_ANAH02000072.1"/>
</dbReference>
<evidence type="ECO:0000313" key="2">
    <source>
        <dbReference type="EMBL" id="EPX55355.1"/>
    </source>
</evidence>
<feature type="domain" description="DUF302" evidence="1">
    <location>
        <begin position="71"/>
        <end position="129"/>
    </location>
</feature>
<dbReference type="Proteomes" id="UP000011682">
    <property type="component" value="Unassembled WGS sequence"/>
</dbReference>
<dbReference type="SUPFAM" id="SSF103247">
    <property type="entry name" value="TT1751-like"/>
    <property type="match status" value="1"/>
</dbReference>
<comment type="caution">
    <text evidence="2">The sequence shown here is derived from an EMBL/GenBank/DDBJ whole genome shotgun (WGS) entry which is preliminary data.</text>
</comment>
<protein>
    <recommendedName>
        <fullName evidence="1">DUF302 domain-containing protein</fullName>
    </recommendedName>
</protein>
<reference evidence="2" key="1">
    <citation type="submission" date="2013-05" db="EMBL/GenBank/DDBJ databases">
        <title>Genome assembly of Cystobacter fuscus DSM 2262.</title>
        <authorList>
            <person name="Sharma G."/>
            <person name="Khatri I."/>
            <person name="Kaur C."/>
            <person name="Mayilraj S."/>
            <person name="Subramanian S."/>
        </authorList>
    </citation>
    <scope>NUCLEOTIDE SEQUENCE [LARGE SCALE GENOMIC DNA]</scope>
    <source>
        <strain evidence="2">DSM 2262</strain>
    </source>
</reference>
<evidence type="ECO:0000259" key="1">
    <source>
        <dbReference type="Pfam" id="PF03625"/>
    </source>
</evidence>
<accession>S9NTA0</accession>
<dbReference type="AlphaFoldDB" id="S9NTA0"/>
<dbReference type="Pfam" id="PF03625">
    <property type="entry name" value="DUF302"/>
    <property type="match status" value="1"/>
</dbReference>
<dbReference type="eggNOG" id="COG3439">
    <property type="taxonomic scope" value="Bacteria"/>
</dbReference>
<dbReference type="OrthoDB" id="121208at2"/>
<dbReference type="Gene3D" id="3.30.310.70">
    <property type="entry name" value="TT1751-like domain"/>
    <property type="match status" value="1"/>
</dbReference>
<gene>
    <name evidence="2" type="ORF">D187_009350</name>
</gene>
<keyword evidence="3" id="KW-1185">Reference proteome</keyword>
<proteinExistence type="predicted"/>
<name>S9NTA0_CYSF2</name>
<dbReference type="CDD" id="cd14797">
    <property type="entry name" value="DUF302"/>
    <property type="match status" value="1"/>
</dbReference>
<dbReference type="InterPro" id="IPR005180">
    <property type="entry name" value="DUF302"/>
</dbReference>
<evidence type="ECO:0000313" key="3">
    <source>
        <dbReference type="Proteomes" id="UP000011682"/>
    </source>
</evidence>
<sequence>MIQDESTLVHREYVSDRPFEAVVEDFEAVVGTLEDPSLQEALTASGDEAGFEARIRAAEGPSGFMKFFVADHGAWLARVGQKARARMYVIGNPLIARTMLRHDVAMGLHVPVRVLIHEHRDGKCHLGYDVPSSLMARLGNEELLVAARKLDDKLAMLAEQVTGDSARG</sequence>
<dbReference type="InterPro" id="IPR035923">
    <property type="entry name" value="TT1751-like_sf"/>
</dbReference>